<comment type="caution">
    <text evidence="6">The sequence shown here is derived from an EMBL/GenBank/DDBJ whole genome shotgun (WGS) entry which is preliminary data.</text>
</comment>
<keyword evidence="4" id="KW-0472">Membrane</keyword>
<dbReference type="GO" id="GO:0043565">
    <property type="term" value="F:sequence-specific DNA binding"/>
    <property type="evidence" value="ECO:0007669"/>
    <property type="project" value="InterPro"/>
</dbReference>
<dbReference type="PROSITE" id="PS01124">
    <property type="entry name" value="HTH_ARAC_FAMILY_2"/>
    <property type="match status" value="1"/>
</dbReference>
<keyword evidence="2" id="KW-0238">DNA-binding</keyword>
<dbReference type="EMBL" id="NSLY01000002">
    <property type="protein sequence ID" value="PDP61349.1"/>
    <property type="molecule type" value="Genomic_DNA"/>
</dbReference>
<protein>
    <submittedName>
        <fullName evidence="6">AraC family transcriptional regulator</fullName>
    </submittedName>
</protein>
<dbReference type="Gene3D" id="1.10.10.60">
    <property type="entry name" value="Homeodomain-like"/>
    <property type="match status" value="1"/>
</dbReference>
<feature type="transmembrane region" description="Helical" evidence="4">
    <location>
        <begin position="209"/>
        <end position="231"/>
    </location>
</feature>
<keyword evidence="4" id="KW-0812">Transmembrane</keyword>
<feature type="transmembrane region" description="Helical" evidence="4">
    <location>
        <begin position="181"/>
        <end position="203"/>
    </location>
</feature>
<keyword evidence="1" id="KW-0805">Transcription regulation</keyword>
<keyword evidence="3" id="KW-0804">Transcription</keyword>
<feature type="transmembrane region" description="Helical" evidence="4">
    <location>
        <begin position="281"/>
        <end position="299"/>
    </location>
</feature>
<evidence type="ECO:0000313" key="7">
    <source>
        <dbReference type="Proteomes" id="UP000219058"/>
    </source>
</evidence>
<feature type="transmembrane region" description="Helical" evidence="4">
    <location>
        <begin position="123"/>
        <end position="143"/>
    </location>
</feature>
<evidence type="ECO:0000259" key="5">
    <source>
        <dbReference type="PROSITE" id="PS01124"/>
    </source>
</evidence>
<proteinExistence type="predicted"/>
<organism evidence="6 7">
    <name type="scientific">Prevotella intermedia</name>
    <dbReference type="NCBI Taxonomy" id="28131"/>
    <lineage>
        <taxon>Bacteria</taxon>
        <taxon>Pseudomonadati</taxon>
        <taxon>Bacteroidota</taxon>
        <taxon>Bacteroidia</taxon>
        <taxon>Bacteroidales</taxon>
        <taxon>Prevotellaceae</taxon>
        <taxon>Prevotella</taxon>
    </lineage>
</organism>
<dbReference type="AlphaFoldDB" id="A0A2A6EHW6"/>
<sequence>MRQRFLLRSLKYDECHTVAAPHTGRMLLPNGVRTTKSREMCCPPPISVWWAMFFRPISWYFATYFLILQSITKNSVMLPIEYSYPLCMSLSLMLFFGVRFIVGRLPDLDIYKKYRRSRTIMGCALLLLSANYTVHLLFAPRFTHPTCAIFINLCTYWFTAWLFGSALMLLLVKKYVTHRRFLWHIFGWLAYMGCSTGLFFVLPEGQPRNWLLISMAVAFTLYCARLGWVLLRAYRRAVRTLDEYYSDEIAVYIRWMSVLTYWAVGFGVTQGLLTFIPARYVVLWMLSAIPFYIYIYVSYKNYLLFYAKVNVAIENDEEQDEFDADEADFAADDDANHDERQDGRGESLTLAYNTERIAEGVEQWIQRNGFTQSGLTLMDLSRELCTNRTYLSTYINGHFHLSFREWVSSLRLEYAKKLLLTDPHLSVGKVARRAGYQSLSHFTASFTKSEGESPSKWRKEAWLAAAEE</sequence>
<evidence type="ECO:0000256" key="3">
    <source>
        <dbReference type="ARBA" id="ARBA00023163"/>
    </source>
</evidence>
<feature type="domain" description="HTH araC/xylS-type" evidence="5">
    <location>
        <begin position="355"/>
        <end position="460"/>
    </location>
</feature>
<evidence type="ECO:0000256" key="1">
    <source>
        <dbReference type="ARBA" id="ARBA00023015"/>
    </source>
</evidence>
<dbReference type="PANTHER" id="PTHR43280:SF2">
    <property type="entry name" value="HTH-TYPE TRANSCRIPTIONAL REGULATOR EXSA"/>
    <property type="match status" value="1"/>
</dbReference>
<reference evidence="6 7" key="1">
    <citation type="submission" date="2017-09" db="EMBL/GenBank/DDBJ databases">
        <title>Phase variable restriction modification systems are present in the genome sequences of periodontal pathogens Prevotella intermedia, Tannerella forsythia and Porphyromonas gingivalis.</title>
        <authorList>
            <person name="Haigh R.D."/>
            <person name="Crawford L."/>
            <person name="Ralph J."/>
            <person name="Wanford J."/>
            <person name="Vartoukian S.R."/>
            <person name="Hijazib K."/>
            <person name="Wade W."/>
            <person name="Oggioni M.R."/>
        </authorList>
    </citation>
    <scope>NUCLEOTIDE SEQUENCE [LARGE SCALE GENOMIC DNA]</scope>
    <source>
        <strain evidence="6 7">WW2834</strain>
    </source>
</reference>
<gene>
    <name evidence="6" type="ORF">CLI71_01275</name>
</gene>
<dbReference type="InterPro" id="IPR018060">
    <property type="entry name" value="HTH_AraC"/>
</dbReference>
<dbReference type="SUPFAM" id="SSF46689">
    <property type="entry name" value="Homeodomain-like"/>
    <property type="match status" value="1"/>
</dbReference>
<feature type="transmembrane region" description="Helical" evidence="4">
    <location>
        <begin position="82"/>
        <end position="102"/>
    </location>
</feature>
<dbReference type="Pfam" id="PF12833">
    <property type="entry name" value="HTH_18"/>
    <property type="match status" value="1"/>
</dbReference>
<accession>A0A2A6EHW6</accession>
<feature type="transmembrane region" description="Helical" evidence="4">
    <location>
        <begin position="46"/>
        <end position="67"/>
    </location>
</feature>
<dbReference type="GO" id="GO:0003700">
    <property type="term" value="F:DNA-binding transcription factor activity"/>
    <property type="evidence" value="ECO:0007669"/>
    <property type="project" value="InterPro"/>
</dbReference>
<dbReference type="Proteomes" id="UP000219058">
    <property type="component" value="Unassembled WGS sequence"/>
</dbReference>
<dbReference type="SMART" id="SM00342">
    <property type="entry name" value="HTH_ARAC"/>
    <property type="match status" value="1"/>
</dbReference>
<keyword evidence="4" id="KW-1133">Transmembrane helix</keyword>
<dbReference type="InterPro" id="IPR018062">
    <property type="entry name" value="HTH_AraC-typ_CS"/>
</dbReference>
<feature type="transmembrane region" description="Helical" evidence="4">
    <location>
        <begin position="149"/>
        <end position="172"/>
    </location>
</feature>
<dbReference type="InterPro" id="IPR009057">
    <property type="entry name" value="Homeodomain-like_sf"/>
</dbReference>
<evidence type="ECO:0000313" key="6">
    <source>
        <dbReference type="EMBL" id="PDP61349.1"/>
    </source>
</evidence>
<feature type="transmembrane region" description="Helical" evidence="4">
    <location>
        <begin position="252"/>
        <end position="275"/>
    </location>
</feature>
<dbReference type="PROSITE" id="PS00041">
    <property type="entry name" value="HTH_ARAC_FAMILY_1"/>
    <property type="match status" value="1"/>
</dbReference>
<evidence type="ECO:0000256" key="4">
    <source>
        <dbReference type="SAM" id="Phobius"/>
    </source>
</evidence>
<name>A0A2A6EHW6_PREIN</name>
<evidence type="ECO:0000256" key="2">
    <source>
        <dbReference type="ARBA" id="ARBA00023125"/>
    </source>
</evidence>
<dbReference type="PANTHER" id="PTHR43280">
    <property type="entry name" value="ARAC-FAMILY TRANSCRIPTIONAL REGULATOR"/>
    <property type="match status" value="1"/>
</dbReference>